<evidence type="ECO:0000313" key="8">
    <source>
        <dbReference type="Proteomes" id="UP000183995"/>
    </source>
</evidence>
<dbReference type="InterPro" id="IPR027477">
    <property type="entry name" value="Succ_DH/fumarate_Rdtase_cat_sf"/>
</dbReference>
<feature type="domain" description="FAD-dependent oxidoreductase 2 FAD-binding" evidence="6">
    <location>
        <begin position="21"/>
        <end position="453"/>
    </location>
</feature>
<dbReference type="Pfam" id="PF00890">
    <property type="entry name" value="FAD_binding_2"/>
    <property type="match status" value="1"/>
</dbReference>
<sequence>MRQRGQLSGARMPEHWDEAVDVVVIGSGFAGLAAAAAARVSGAQVLILEKMPYFGGNSILAGGGYSCWDSKLKLREKLELGGDSWEKHMEDTLRGGGYYNNPALVEVLVRGAPDGLDWLADNGAVFKETLPRLGGHSAHRSYQAGCNLAEVVKKHALSLGAELRLNTAITALCRNGTAGPVAGVLVSAGGAERAIAARRGVVIASGGFGSDLKLRTAYQPALGGAYNTTNHKGATGEMIKLALAAGADTIHMEFIQLYPCAEPVSGRLDAFAFDCYSGPGYGLIYVNGSGRRFVSELAGRDIVSNAQVSAGKRPTYAILNGAIFDKLARSAEAVKKGVSSGRLITAGTIPQLARDLGIPPENLADTVGRHNAAIEAGVDQDFGKPVTAQMLPLAEGPFYAISQWPSVHYTMGGLRINTEAQVLDIRGNTIPGLYAAGEVCGGIHGSNRLGGNAIAECIVFGRIAGKNAAGHN</sequence>
<keyword evidence="2 5" id="KW-0285">Flavoprotein</keyword>
<dbReference type="OrthoDB" id="9806724at2"/>
<dbReference type="RefSeq" id="WP_073076038.1">
    <property type="nucleotide sequence ID" value="NZ_FQXV01000001.1"/>
</dbReference>
<dbReference type="PANTHER" id="PTHR43400:SF7">
    <property type="entry name" value="FAD-DEPENDENT OXIDOREDUCTASE 2 FAD BINDING DOMAIN-CONTAINING PROTEIN"/>
    <property type="match status" value="1"/>
</dbReference>
<evidence type="ECO:0000256" key="5">
    <source>
        <dbReference type="RuleBase" id="RU366062"/>
    </source>
</evidence>
<gene>
    <name evidence="7" type="ORF">SAMN02745823_00502</name>
</gene>
<dbReference type="PRINTS" id="PR00411">
    <property type="entry name" value="PNDRDTASEI"/>
</dbReference>
<reference evidence="7 8" key="1">
    <citation type="submission" date="2016-11" db="EMBL/GenBank/DDBJ databases">
        <authorList>
            <person name="Jaros S."/>
            <person name="Januszkiewicz K."/>
            <person name="Wedrychowicz H."/>
        </authorList>
    </citation>
    <scope>NUCLEOTIDE SEQUENCE [LARGE SCALE GENOMIC DNA]</scope>
    <source>
        <strain evidence="7 8">DSM 10068</strain>
    </source>
</reference>
<comment type="similarity">
    <text evidence="5">Belongs to the FAD-dependent oxidoreductase 2 family. FRD/SDH subfamily.</text>
</comment>
<comment type="cofactor">
    <cofactor evidence="1">
        <name>FAD</name>
        <dbReference type="ChEBI" id="CHEBI:57692"/>
    </cofactor>
</comment>
<dbReference type="NCBIfam" id="TIGR01813">
    <property type="entry name" value="flavo_cyto_c"/>
    <property type="match status" value="1"/>
</dbReference>
<keyword evidence="8" id="KW-1185">Reference proteome</keyword>
<dbReference type="EMBL" id="FQXV01000001">
    <property type="protein sequence ID" value="SHH61859.1"/>
    <property type="molecule type" value="Genomic_DNA"/>
</dbReference>
<dbReference type="Proteomes" id="UP000183995">
    <property type="component" value="Unassembled WGS sequence"/>
</dbReference>
<accession>A0A1M5UFV6</accession>
<dbReference type="AlphaFoldDB" id="A0A1M5UFV6"/>
<dbReference type="Gene3D" id="3.50.50.60">
    <property type="entry name" value="FAD/NAD(P)-binding domain"/>
    <property type="match status" value="1"/>
</dbReference>
<evidence type="ECO:0000259" key="6">
    <source>
        <dbReference type="Pfam" id="PF00890"/>
    </source>
</evidence>
<dbReference type="InterPro" id="IPR050315">
    <property type="entry name" value="FAD-oxidoreductase_2"/>
</dbReference>
<keyword evidence="3 5" id="KW-0274">FAD</keyword>
<dbReference type="SUPFAM" id="SSF56425">
    <property type="entry name" value="Succinate dehydrogenase/fumarate reductase flavoprotein, catalytic domain"/>
    <property type="match status" value="1"/>
</dbReference>
<proteinExistence type="inferred from homology"/>
<dbReference type="PANTHER" id="PTHR43400">
    <property type="entry name" value="FUMARATE REDUCTASE"/>
    <property type="match status" value="1"/>
</dbReference>
<dbReference type="InterPro" id="IPR036188">
    <property type="entry name" value="FAD/NAD-bd_sf"/>
</dbReference>
<evidence type="ECO:0000256" key="3">
    <source>
        <dbReference type="ARBA" id="ARBA00022827"/>
    </source>
</evidence>
<evidence type="ECO:0000256" key="1">
    <source>
        <dbReference type="ARBA" id="ARBA00001974"/>
    </source>
</evidence>
<dbReference type="STRING" id="1123282.SAMN02745823_00502"/>
<evidence type="ECO:0000256" key="4">
    <source>
        <dbReference type="ARBA" id="ARBA00023002"/>
    </source>
</evidence>
<dbReference type="GO" id="GO:0033765">
    <property type="term" value="F:steroid dehydrogenase activity, acting on the CH-CH group of donors"/>
    <property type="evidence" value="ECO:0007669"/>
    <property type="project" value="UniProtKB-ARBA"/>
</dbReference>
<dbReference type="GO" id="GO:0010181">
    <property type="term" value="F:FMN binding"/>
    <property type="evidence" value="ECO:0007669"/>
    <property type="project" value="InterPro"/>
</dbReference>
<keyword evidence="4 5" id="KW-0560">Oxidoreductase</keyword>
<protein>
    <submittedName>
        <fullName evidence="7">Fumarate reductase flavoprotein subunit</fullName>
    </submittedName>
</protein>
<evidence type="ECO:0000256" key="2">
    <source>
        <dbReference type="ARBA" id="ARBA00022630"/>
    </source>
</evidence>
<dbReference type="SUPFAM" id="SSF51905">
    <property type="entry name" value="FAD/NAD(P)-binding domain"/>
    <property type="match status" value="1"/>
</dbReference>
<dbReference type="InterPro" id="IPR010960">
    <property type="entry name" value="Flavocytochrome_c"/>
</dbReference>
<name>A0A1M5UFV6_9FIRM</name>
<dbReference type="InterPro" id="IPR003953">
    <property type="entry name" value="FAD-dep_OxRdtase_2_FAD-bd"/>
</dbReference>
<dbReference type="Gene3D" id="3.90.700.10">
    <property type="entry name" value="Succinate dehydrogenase/fumarate reductase flavoprotein, catalytic domain"/>
    <property type="match status" value="1"/>
</dbReference>
<organism evidence="7 8">
    <name type="scientific">Sporobacter termitidis DSM 10068</name>
    <dbReference type="NCBI Taxonomy" id="1123282"/>
    <lineage>
        <taxon>Bacteria</taxon>
        <taxon>Bacillati</taxon>
        <taxon>Bacillota</taxon>
        <taxon>Clostridia</taxon>
        <taxon>Eubacteriales</taxon>
        <taxon>Oscillospiraceae</taxon>
        <taxon>Sporobacter</taxon>
    </lineage>
</organism>
<evidence type="ECO:0000313" key="7">
    <source>
        <dbReference type="EMBL" id="SHH61859.1"/>
    </source>
</evidence>